<comment type="caution">
    <text evidence="1">The sequence shown here is derived from an EMBL/GenBank/DDBJ whole genome shotgun (WGS) entry which is preliminary data.</text>
</comment>
<sequence>MTASSSFSAHSSKPSPWVIRFADTVPQWGPVLDLAAGKGRHARYFKSLGYKVAALDRDVGGLADLAGDPRIEIIAANLEDGSPWPLAGRRFAGIVVANYLHRPLMPYLIQALAPGGVLIYETFALGNERYGRPSNPDFLLRPGELLDYAKQHELTVLGYEQVEMEEPKPAVIQHLAARRESCRSEA</sequence>
<name>A0ABU5E8E1_9PROT</name>
<dbReference type="InterPro" id="IPR029063">
    <property type="entry name" value="SAM-dependent_MTases_sf"/>
</dbReference>
<dbReference type="GO" id="GO:0032259">
    <property type="term" value="P:methylation"/>
    <property type="evidence" value="ECO:0007669"/>
    <property type="project" value="UniProtKB-KW"/>
</dbReference>
<dbReference type="Gene3D" id="3.40.50.150">
    <property type="entry name" value="Vaccinia Virus protein VP39"/>
    <property type="match status" value="1"/>
</dbReference>
<reference evidence="1 2" key="1">
    <citation type="journal article" date="2016" name="Antonie Van Leeuwenhoek">
        <title>Dongia soli sp. nov., isolated from soil from Dokdo, Korea.</title>
        <authorList>
            <person name="Kim D.U."/>
            <person name="Lee H."/>
            <person name="Kim H."/>
            <person name="Kim S.G."/>
            <person name="Ka J.O."/>
        </authorList>
    </citation>
    <scope>NUCLEOTIDE SEQUENCE [LARGE SCALE GENOMIC DNA]</scope>
    <source>
        <strain evidence="1 2">D78</strain>
    </source>
</reference>
<evidence type="ECO:0000313" key="2">
    <source>
        <dbReference type="Proteomes" id="UP001279642"/>
    </source>
</evidence>
<organism evidence="1 2">
    <name type="scientific">Dongia soli</name>
    <dbReference type="NCBI Taxonomy" id="600628"/>
    <lineage>
        <taxon>Bacteria</taxon>
        <taxon>Pseudomonadati</taxon>
        <taxon>Pseudomonadota</taxon>
        <taxon>Alphaproteobacteria</taxon>
        <taxon>Rhodospirillales</taxon>
        <taxon>Dongiaceae</taxon>
        <taxon>Dongia</taxon>
    </lineage>
</organism>
<dbReference type="RefSeq" id="WP_320507502.1">
    <property type="nucleotide sequence ID" value="NZ_JAXCLW010000001.1"/>
</dbReference>
<dbReference type="CDD" id="cd02440">
    <property type="entry name" value="AdoMet_MTases"/>
    <property type="match status" value="1"/>
</dbReference>
<dbReference type="GO" id="GO:0008168">
    <property type="term" value="F:methyltransferase activity"/>
    <property type="evidence" value="ECO:0007669"/>
    <property type="project" value="UniProtKB-KW"/>
</dbReference>
<dbReference type="Proteomes" id="UP001279642">
    <property type="component" value="Unassembled WGS sequence"/>
</dbReference>
<evidence type="ECO:0000313" key="1">
    <source>
        <dbReference type="EMBL" id="MDY0882479.1"/>
    </source>
</evidence>
<dbReference type="EMBL" id="JAXCLW010000001">
    <property type="protein sequence ID" value="MDY0882479.1"/>
    <property type="molecule type" value="Genomic_DNA"/>
</dbReference>
<gene>
    <name evidence="1" type="ORF">SMD27_06470</name>
</gene>
<proteinExistence type="predicted"/>
<protein>
    <submittedName>
        <fullName evidence="1">SAM-dependent methyltransferase</fullName>
    </submittedName>
</protein>
<keyword evidence="1" id="KW-0489">Methyltransferase</keyword>
<dbReference type="SUPFAM" id="SSF53335">
    <property type="entry name" value="S-adenosyl-L-methionine-dependent methyltransferases"/>
    <property type="match status" value="1"/>
</dbReference>
<keyword evidence="1" id="KW-0808">Transferase</keyword>
<accession>A0ABU5E8E1</accession>
<keyword evidence="2" id="KW-1185">Reference proteome</keyword>